<dbReference type="OrthoDB" id="7337809at2"/>
<sequence>MTTPIRQRLAECAAKARTCEVSGCHLPRQHFGKWCEAHDRRAQETGHPLGRTIRRREFEPFVNGARRYLERHQDHPRIAKALSWLEALVYASGSAPAEITRKSTVHDRLLRWLVKLRRQETSPVEILAIVIGIYAYREWSPQVFRSDRHFAHQLAIRVLRLVRPERVTTMHRGCHEYLSKDRITSGVRDLLSEALNRHVGVVALSVARKLAAKIEASNPVPTALTMILAGTPSLASGQGTSLGESQGTGINEGKPTNE</sequence>
<organism evidence="2 3">
    <name type="scientific">Hypericibacter terrae</name>
    <dbReference type="NCBI Taxonomy" id="2602015"/>
    <lineage>
        <taxon>Bacteria</taxon>
        <taxon>Pseudomonadati</taxon>
        <taxon>Pseudomonadota</taxon>
        <taxon>Alphaproteobacteria</taxon>
        <taxon>Rhodospirillales</taxon>
        <taxon>Dongiaceae</taxon>
        <taxon>Hypericibacter</taxon>
    </lineage>
</organism>
<gene>
    <name evidence="2" type="ORF">FRZ44_33520</name>
</gene>
<feature type="region of interest" description="Disordered" evidence="1">
    <location>
        <begin position="235"/>
        <end position="258"/>
    </location>
</feature>
<evidence type="ECO:0000256" key="1">
    <source>
        <dbReference type="SAM" id="MobiDB-lite"/>
    </source>
</evidence>
<dbReference type="KEGG" id="htq:FRZ44_33520"/>
<proteinExistence type="predicted"/>
<reference evidence="2 3" key="1">
    <citation type="submission" date="2019-08" db="EMBL/GenBank/DDBJ databases">
        <title>Hyperibacter terrae gen. nov., sp. nov. and Hyperibacter viscosus sp. nov., two new members in the family Rhodospirillaceae isolated from the rhizosphere of Hypericum perforatum.</title>
        <authorList>
            <person name="Noviana Z."/>
        </authorList>
    </citation>
    <scope>NUCLEOTIDE SEQUENCE [LARGE SCALE GENOMIC DNA]</scope>
    <source>
        <strain evidence="2 3">R5913</strain>
    </source>
</reference>
<keyword evidence="3" id="KW-1185">Reference proteome</keyword>
<accession>A0A5J6MKL1</accession>
<evidence type="ECO:0000313" key="2">
    <source>
        <dbReference type="EMBL" id="QEX18048.1"/>
    </source>
</evidence>
<evidence type="ECO:0000313" key="3">
    <source>
        <dbReference type="Proteomes" id="UP000326202"/>
    </source>
</evidence>
<name>A0A5J6MKL1_9PROT</name>
<dbReference type="EMBL" id="CP042906">
    <property type="protein sequence ID" value="QEX18048.1"/>
    <property type="molecule type" value="Genomic_DNA"/>
</dbReference>
<protein>
    <submittedName>
        <fullName evidence="2">Uncharacterized protein</fullName>
    </submittedName>
</protein>
<dbReference type="Proteomes" id="UP000326202">
    <property type="component" value="Chromosome"/>
</dbReference>
<dbReference type="RefSeq" id="WP_151178246.1">
    <property type="nucleotide sequence ID" value="NZ_CP042906.1"/>
</dbReference>
<dbReference type="AlphaFoldDB" id="A0A5J6MKL1"/>